<keyword evidence="1" id="KW-1133">Transmembrane helix</keyword>
<name>A0ABY5P7C4_9LACT</name>
<evidence type="ECO:0000313" key="2">
    <source>
        <dbReference type="EMBL" id="UUX34303.1"/>
    </source>
</evidence>
<proteinExistence type="predicted"/>
<reference evidence="2 3" key="1">
    <citation type="submission" date="2022-08" db="EMBL/GenBank/DDBJ databases">
        <title>Aerococcaceae sp. nov isolated from spoiled eye mask.</title>
        <authorList>
            <person name="Zhou G."/>
            <person name="Xie X.-B."/>
            <person name="Shi Q.-S."/>
            <person name="Wang Y.-S."/>
            <person name="Wen X."/>
            <person name="Peng H."/>
            <person name="Yang X.-J."/>
            <person name="Tao H.-B."/>
            <person name="Huang X.-M."/>
        </authorList>
    </citation>
    <scope>NUCLEOTIDE SEQUENCE [LARGE SCALE GENOMIC DNA]</scope>
    <source>
        <strain evidence="3">DM20194951</strain>
    </source>
</reference>
<evidence type="ECO:0000313" key="3">
    <source>
        <dbReference type="Proteomes" id="UP001315967"/>
    </source>
</evidence>
<sequence>MRKKIPLSFYVKLIFIVVVFLFTYVSHQSFIDTTLADNSLTSYESFAKIMQEVLGFQQRTEPVIPNQVVSNSEIDHSSPREIDETILSLPNYTLATEKAETFNANLDLVGLNEAFTNKINEQRSQLSWNLMEVGNHLAQGTNQRAFDLSHYHYLSPYTTNGDDFRSLFPEIENNQYRLGENLYELYISSSDIHLDTWSNPQILANYLVEVFEQSSTSELYQNYQSQYISIHAEASDFNIENASYVRLVVVLILDTQMGG</sequence>
<evidence type="ECO:0000256" key="1">
    <source>
        <dbReference type="SAM" id="Phobius"/>
    </source>
</evidence>
<evidence type="ECO:0008006" key="4">
    <source>
        <dbReference type="Google" id="ProtNLM"/>
    </source>
</evidence>
<keyword evidence="1" id="KW-0812">Transmembrane</keyword>
<dbReference type="EMBL" id="CP102453">
    <property type="protein sequence ID" value="UUX34303.1"/>
    <property type="molecule type" value="Genomic_DNA"/>
</dbReference>
<gene>
    <name evidence="2" type="ORF">NRE15_01125</name>
</gene>
<protein>
    <recommendedName>
        <fullName evidence="4">SCP domain-containing protein</fullName>
    </recommendedName>
</protein>
<accession>A0ABY5P7C4</accession>
<keyword evidence="1" id="KW-0472">Membrane</keyword>
<feature type="transmembrane region" description="Helical" evidence="1">
    <location>
        <begin position="7"/>
        <end position="25"/>
    </location>
</feature>
<organism evidence="2 3">
    <name type="scientific">Fundicoccus culcitae</name>
    <dbReference type="NCBI Taxonomy" id="2969821"/>
    <lineage>
        <taxon>Bacteria</taxon>
        <taxon>Bacillati</taxon>
        <taxon>Bacillota</taxon>
        <taxon>Bacilli</taxon>
        <taxon>Lactobacillales</taxon>
        <taxon>Aerococcaceae</taxon>
        <taxon>Fundicoccus</taxon>
    </lineage>
</organism>
<keyword evidence="3" id="KW-1185">Reference proteome</keyword>
<dbReference type="Proteomes" id="UP001315967">
    <property type="component" value="Chromosome"/>
</dbReference>
<dbReference type="RefSeq" id="WP_313793806.1">
    <property type="nucleotide sequence ID" value="NZ_CP102453.1"/>
</dbReference>